<comment type="caution">
    <text evidence="8">The sequence shown here is derived from an EMBL/GenBank/DDBJ whole genome shotgun (WGS) entry which is preliminary data.</text>
</comment>
<keyword evidence="3 5" id="KW-0862">Zinc</keyword>
<dbReference type="GO" id="GO:0046872">
    <property type="term" value="F:metal ion binding"/>
    <property type="evidence" value="ECO:0007669"/>
    <property type="project" value="UniProtKB-KW"/>
</dbReference>
<accession>A0A5N5QVD6</accession>
<evidence type="ECO:0000256" key="4">
    <source>
        <dbReference type="ARBA" id="ARBA00023038"/>
    </source>
</evidence>
<feature type="region of interest" description="Disordered" evidence="6">
    <location>
        <begin position="165"/>
        <end position="333"/>
    </location>
</feature>
<organism evidence="8 9">
    <name type="scientific">Ceratobasidium theobromae</name>
    <dbReference type="NCBI Taxonomy" id="1582974"/>
    <lineage>
        <taxon>Eukaryota</taxon>
        <taxon>Fungi</taxon>
        <taxon>Dikarya</taxon>
        <taxon>Basidiomycota</taxon>
        <taxon>Agaricomycotina</taxon>
        <taxon>Agaricomycetes</taxon>
        <taxon>Cantharellales</taxon>
        <taxon>Ceratobasidiaceae</taxon>
        <taxon>Ceratobasidium</taxon>
    </lineage>
</organism>
<dbReference type="PROSITE" id="PS50023">
    <property type="entry name" value="LIM_DOMAIN_2"/>
    <property type="match status" value="1"/>
</dbReference>
<feature type="compositionally biased region" description="Basic and acidic residues" evidence="6">
    <location>
        <begin position="470"/>
        <end position="492"/>
    </location>
</feature>
<proteinExistence type="predicted"/>
<dbReference type="GO" id="GO:0030695">
    <property type="term" value="F:GTPase regulator activity"/>
    <property type="evidence" value="ECO:0007669"/>
    <property type="project" value="UniProtKB-ARBA"/>
</dbReference>
<sequence>MGVLTSRRNASSVGEWDGRVFGCRSSASANAMEIDLEWASRAYGMREYQATEDGASCSWTEPTIARGDVSGDNEHGAAEEWKRTGGKQRKTLRPYGSGGPCDSPGRAIDNPVMFAASSWLHHSPPMALSLPAAGALRISQVLPMLKCSRCGEETDINFADQHVCKEREKERPVSRSTDRASTVSGISVPSLSSYSSHSRSSTSTKRAPSVRTIQRQSLDDAAARALPRSPSPDSPVPSPGSPVSRAASPAPTVRSAHSHSGPRSPSPAPSQAPSRMTPSPVPVSRTPELPPTAPLVLRKLSRASDASLPPQPPPPTHAPPPPDTSIGGEAGMAGVGRRGFAAAAQAALFTGHLRFGLPSPGLSPTSMYGHAHLGTSPTSPIDGRLSSLSAYLNISTDLGGTPPLSPSHSPASQSSDRLHSPDDAPSPGAQIARANSRSPSPVDVIDGSGSRSLAKGKGKAVGGLSSLANKLRDTSDDQRTSPDPLHRTDRTRSRAPSNARSEAESETMLAYGSWRSESPTELPNQPDENTIAFPRRPSNASDHPPKRSDSQSSGYSSSSSGSSSARRVKQSAGAQALSALREEDEDDVRSAYTSPSSAEIDGAFKVTPISAPAVSTVPVTAIALDALVSDADRLNLPARSKTSASVSSASSSVRRKRIRTCAKCEKRIDDGRWIKVDDGDGGNTVLCEQDWKMLYLPKCRQCGLAIETQAIYASDGQLKGKYHKGCFNCYSCHQPFPDRSFYVYQERPYCKYHYHEANNSLCAAPLCREPIEGPCAVSYSGARYHPEHFTCEYEDMEGRCKMLLKEYWEVNGERICERHAIRTAARSEDDGDRVKAKKRQTRFLDLAPANESGGRDLC</sequence>
<dbReference type="OrthoDB" id="1112565at2759"/>
<evidence type="ECO:0000256" key="1">
    <source>
        <dbReference type="ARBA" id="ARBA00022723"/>
    </source>
</evidence>
<evidence type="ECO:0000313" key="8">
    <source>
        <dbReference type="EMBL" id="KAB5595638.1"/>
    </source>
</evidence>
<dbReference type="EMBL" id="SSOP01000007">
    <property type="protein sequence ID" value="KAB5595638.1"/>
    <property type="molecule type" value="Genomic_DNA"/>
</dbReference>
<feature type="region of interest" description="Disordered" evidence="6">
    <location>
        <begin position="67"/>
        <end position="104"/>
    </location>
</feature>
<evidence type="ECO:0000259" key="7">
    <source>
        <dbReference type="PROSITE" id="PS50023"/>
    </source>
</evidence>
<dbReference type="SMART" id="SM00132">
    <property type="entry name" value="LIM"/>
    <property type="match status" value="2"/>
</dbReference>
<dbReference type="GO" id="GO:0005634">
    <property type="term" value="C:nucleus"/>
    <property type="evidence" value="ECO:0007669"/>
    <property type="project" value="TreeGrafter"/>
</dbReference>
<dbReference type="Gene3D" id="2.10.110.10">
    <property type="entry name" value="Cysteine Rich Protein"/>
    <property type="match status" value="2"/>
</dbReference>
<feature type="domain" description="LIM zinc-binding" evidence="7">
    <location>
        <begin position="697"/>
        <end position="760"/>
    </location>
</feature>
<feature type="compositionally biased region" description="Low complexity" evidence="6">
    <location>
        <begin position="241"/>
        <end position="263"/>
    </location>
</feature>
<dbReference type="AlphaFoldDB" id="A0A5N5QVD6"/>
<evidence type="ECO:0000256" key="6">
    <source>
        <dbReference type="SAM" id="MobiDB-lite"/>
    </source>
</evidence>
<dbReference type="Proteomes" id="UP000383932">
    <property type="component" value="Unassembled WGS sequence"/>
</dbReference>
<feature type="compositionally biased region" description="Low complexity" evidence="6">
    <location>
        <begin position="550"/>
        <end position="564"/>
    </location>
</feature>
<dbReference type="GO" id="GO:0003712">
    <property type="term" value="F:transcription coregulator activity"/>
    <property type="evidence" value="ECO:0007669"/>
    <property type="project" value="TreeGrafter"/>
</dbReference>
<dbReference type="SUPFAM" id="SSF57716">
    <property type="entry name" value="Glucocorticoid receptor-like (DNA-binding domain)"/>
    <property type="match status" value="2"/>
</dbReference>
<dbReference type="PANTHER" id="PTHR24205">
    <property type="entry name" value="FOUR AND A HALF LIM DOMAINS PROTEIN"/>
    <property type="match status" value="1"/>
</dbReference>
<name>A0A5N5QVD6_9AGAM</name>
<feature type="region of interest" description="Disordered" evidence="6">
    <location>
        <begin position="397"/>
        <end position="596"/>
    </location>
</feature>
<evidence type="ECO:0000256" key="2">
    <source>
        <dbReference type="ARBA" id="ARBA00022737"/>
    </source>
</evidence>
<feature type="compositionally biased region" description="Pro residues" evidence="6">
    <location>
        <begin position="309"/>
        <end position="323"/>
    </location>
</feature>
<feature type="compositionally biased region" description="Low complexity" evidence="6">
    <location>
        <begin position="406"/>
        <end position="415"/>
    </location>
</feature>
<reference evidence="8 9" key="1">
    <citation type="journal article" date="2019" name="Fungal Biol. Biotechnol.">
        <title>Draft genome sequence of fastidious pathogen Ceratobasidium theobromae, which causes vascular-streak dieback in Theobroma cacao.</title>
        <authorList>
            <person name="Ali S.S."/>
            <person name="Asman A."/>
            <person name="Shao J."/>
            <person name="Firmansyah A.P."/>
            <person name="Susilo A.W."/>
            <person name="Rosmana A."/>
            <person name="McMahon P."/>
            <person name="Junaid M."/>
            <person name="Guest D."/>
            <person name="Kheng T.Y."/>
            <person name="Meinhardt L.W."/>
            <person name="Bailey B.A."/>
        </authorList>
    </citation>
    <scope>NUCLEOTIDE SEQUENCE [LARGE SCALE GENOMIC DNA]</scope>
    <source>
        <strain evidence="8 9">CT2</strain>
    </source>
</reference>
<feature type="compositionally biased region" description="Basic and acidic residues" evidence="6">
    <location>
        <begin position="72"/>
        <end position="83"/>
    </location>
</feature>
<keyword evidence="1 5" id="KW-0479">Metal-binding</keyword>
<keyword evidence="2" id="KW-0677">Repeat</keyword>
<feature type="compositionally biased region" description="Pro residues" evidence="6">
    <location>
        <begin position="229"/>
        <end position="240"/>
    </location>
</feature>
<dbReference type="PROSITE" id="PS00478">
    <property type="entry name" value="LIM_DOMAIN_1"/>
    <property type="match status" value="1"/>
</dbReference>
<evidence type="ECO:0000256" key="3">
    <source>
        <dbReference type="ARBA" id="ARBA00022833"/>
    </source>
</evidence>
<dbReference type="InterPro" id="IPR001781">
    <property type="entry name" value="Znf_LIM"/>
</dbReference>
<feature type="compositionally biased region" description="Basic and acidic residues" evidence="6">
    <location>
        <begin position="165"/>
        <end position="178"/>
    </location>
</feature>
<dbReference type="CDD" id="cd09397">
    <property type="entry name" value="LIM1_UF1"/>
    <property type="match status" value="1"/>
</dbReference>
<dbReference type="Pfam" id="PF00412">
    <property type="entry name" value="LIM"/>
    <property type="match status" value="1"/>
</dbReference>
<keyword evidence="4 5" id="KW-0440">LIM domain</keyword>
<feature type="compositionally biased region" description="Low complexity" evidence="6">
    <location>
        <begin position="181"/>
        <end position="204"/>
    </location>
</feature>
<evidence type="ECO:0000313" key="9">
    <source>
        <dbReference type="Proteomes" id="UP000383932"/>
    </source>
</evidence>
<protein>
    <submittedName>
        <fullName evidence="8">LIM1-MLP84B-like protein</fullName>
    </submittedName>
</protein>
<dbReference type="PANTHER" id="PTHR24205:SF16">
    <property type="entry name" value="GH01042P-RELATED"/>
    <property type="match status" value="1"/>
</dbReference>
<feature type="compositionally biased region" description="Polar residues" evidence="6">
    <location>
        <begin position="515"/>
        <end position="528"/>
    </location>
</feature>
<evidence type="ECO:0000256" key="5">
    <source>
        <dbReference type="PROSITE-ProRule" id="PRU00125"/>
    </source>
</evidence>
<keyword evidence="9" id="KW-1185">Reference proteome</keyword>
<dbReference type="CDD" id="cd08368">
    <property type="entry name" value="LIM"/>
    <property type="match status" value="1"/>
</dbReference>
<gene>
    <name evidence="8" type="ORF">CTheo_876</name>
</gene>